<dbReference type="SMART" id="SM00267">
    <property type="entry name" value="GGDEF"/>
    <property type="match status" value="1"/>
</dbReference>
<dbReference type="Pfam" id="PF00563">
    <property type="entry name" value="EAL"/>
    <property type="match status" value="1"/>
</dbReference>
<keyword evidence="3" id="KW-0812">Transmembrane</keyword>
<feature type="transmembrane region" description="Helical" evidence="3">
    <location>
        <begin position="108"/>
        <end position="129"/>
    </location>
</feature>
<dbReference type="InterPro" id="IPR000160">
    <property type="entry name" value="GGDEF_dom"/>
</dbReference>
<accession>A0A432WG13</accession>
<feature type="transmembrane region" description="Helical" evidence="3">
    <location>
        <begin position="41"/>
        <end position="59"/>
    </location>
</feature>
<comment type="caution">
    <text evidence="6">The sequence shown here is derived from an EMBL/GenBank/DDBJ whole genome shotgun (WGS) entry which is preliminary data.</text>
</comment>
<dbReference type="InterPro" id="IPR029787">
    <property type="entry name" value="Nucleotide_cyclase"/>
</dbReference>
<keyword evidence="3" id="KW-1133">Transmembrane helix</keyword>
<dbReference type="EMBL" id="PIPM01000007">
    <property type="protein sequence ID" value="RUO32714.1"/>
    <property type="molecule type" value="Genomic_DNA"/>
</dbReference>
<name>A0A432WG13_9GAMM</name>
<feature type="transmembrane region" description="Helical" evidence="3">
    <location>
        <begin position="79"/>
        <end position="96"/>
    </location>
</feature>
<evidence type="ECO:0000313" key="7">
    <source>
        <dbReference type="Proteomes" id="UP000288405"/>
    </source>
</evidence>
<dbReference type="PANTHER" id="PTHR33121">
    <property type="entry name" value="CYCLIC DI-GMP PHOSPHODIESTERASE PDEF"/>
    <property type="match status" value="1"/>
</dbReference>
<dbReference type="InterPro" id="IPR001633">
    <property type="entry name" value="EAL_dom"/>
</dbReference>
<keyword evidence="3" id="KW-0472">Membrane</keyword>
<reference evidence="6 7" key="1">
    <citation type="journal article" date="2011" name="Front. Microbiol.">
        <title>Genomic signatures of strain selection and enhancement in Bacillus atrophaeus var. globigii, a historical biowarfare simulant.</title>
        <authorList>
            <person name="Gibbons H.S."/>
            <person name="Broomall S.M."/>
            <person name="McNew L.A."/>
            <person name="Daligault H."/>
            <person name="Chapman C."/>
            <person name="Bruce D."/>
            <person name="Karavis M."/>
            <person name="Krepps M."/>
            <person name="McGregor P.A."/>
            <person name="Hong C."/>
            <person name="Park K.H."/>
            <person name="Akmal A."/>
            <person name="Feldman A."/>
            <person name="Lin J.S."/>
            <person name="Chang W.E."/>
            <person name="Higgs B.W."/>
            <person name="Demirev P."/>
            <person name="Lindquist J."/>
            <person name="Liem A."/>
            <person name="Fochler E."/>
            <person name="Read T.D."/>
            <person name="Tapia R."/>
            <person name="Johnson S."/>
            <person name="Bishop-Lilly K.A."/>
            <person name="Detter C."/>
            <person name="Han C."/>
            <person name="Sozhamannan S."/>
            <person name="Rosenzweig C.N."/>
            <person name="Skowronski E.W."/>
        </authorList>
    </citation>
    <scope>NUCLEOTIDE SEQUENCE [LARGE SCALE GENOMIC DNA]</scope>
    <source>
        <strain evidence="6 7">GYP-17</strain>
    </source>
</reference>
<feature type="transmembrane region" description="Helical" evidence="3">
    <location>
        <begin position="200"/>
        <end position="225"/>
    </location>
</feature>
<feature type="transmembrane region" description="Helical" evidence="3">
    <location>
        <begin position="6"/>
        <end position="29"/>
    </location>
</feature>
<gene>
    <name evidence="6" type="ORF">CWE11_08030</name>
</gene>
<dbReference type="Gene3D" id="3.20.20.450">
    <property type="entry name" value="EAL domain"/>
    <property type="match status" value="1"/>
</dbReference>
<dbReference type="SMART" id="SM00052">
    <property type="entry name" value="EAL"/>
    <property type="match status" value="1"/>
</dbReference>
<dbReference type="SUPFAM" id="SSF141868">
    <property type="entry name" value="EAL domain-like"/>
    <property type="match status" value="1"/>
</dbReference>
<dbReference type="CDD" id="cd01948">
    <property type="entry name" value="EAL"/>
    <property type="match status" value="1"/>
</dbReference>
<dbReference type="NCBIfam" id="TIGR00254">
    <property type="entry name" value="GGDEF"/>
    <property type="match status" value="1"/>
</dbReference>
<dbReference type="AlphaFoldDB" id="A0A432WG13"/>
<dbReference type="EC" id="3.1.4.52" evidence="1"/>
<feature type="transmembrane region" description="Helical" evidence="3">
    <location>
        <begin position="141"/>
        <end position="161"/>
    </location>
</feature>
<protein>
    <recommendedName>
        <fullName evidence="1">cyclic-guanylate-specific phosphodiesterase</fullName>
        <ecNumber evidence="1">3.1.4.52</ecNumber>
    </recommendedName>
</protein>
<dbReference type="PROSITE" id="PS50883">
    <property type="entry name" value="EAL"/>
    <property type="match status" value="1"/>
</dbReference>
<organism evidence="6 7">
    <name type="scientific">Aliidiomarina sanyensis</name>
    <dbReference type="NCBI Taxonomy" id="1249555"/>
    <lineage>
        <taxon>Bacteria</taxon>
        <taxon>Pseudomonadati</taxon>
        <taxon>Pseudomonadota</taxon>
        <taxon>Gammaproteobacteria</taxon>
        <taxon>Alteromonadales</taxon>
        <taxon>Idiomarinaceae</taxon>
        <taxon>Aliidiomarina</taxon>
    </lineage>
</organism>
<dbReference type="InterPro" id="IPR050706">
    <property type="entry name" value="Cyclic-di-GMP_PDE-like"/>
</dbReference>
<keyword evidence="7" id="KW-1185">Reference proteome</keyword>
<feature type="domain" description="GGDEF" evidence="5">
    <location>
        <begin position="273"/>
        <end position="406"/>
    </location>
</feature>
<dbReference type="OrthoDB" id="8553030at2"/>
<evidence type="ECO:0000259" key="5">
    <source>
        <dbReference type="PROSITE" id="PS50887"/>
    </source>
</evidence>
<dbReference type="SUPFAM" id="SSF55073">
    <property type="entry name" value="Nucleotide cyclase"/>
    <property type="match status" value="1"/>
</dbReference>
<evidence type="ECO:0000313" key="6">
    <source>
        <dbReference type="EMBL" id="RUO32714.1"/>
    </source>
</evidence>
<evidence type="ECO:0000259" key="4">
    <source>
        <dbReference type="PROSITE" id="PS50883"/>
    </source>
</evidence>
<dbReference type="GO" id="GO:0071111">
    <property type="term" value="F:cyclic-guanylate-specific phosphodiesterase activity"/>
    <property type="evidence" value="ECO:0007669"/>
    <property type="project" value="UniProtKB-EC"/>
</dbReference>
<dbReference type="PROSITE" id="PS50887">
    <property type="entry name" value="GGDEF"/>
    <property type="match status" value="1"/>
</dbReference>
<sequence>MPFSDGAVLAATNAGQALMVLGFALLLSYYFRVYKRSYLRFWSYGAVWFGLSSALIVIAQSDWLALSSHVVATLETLSYFLTYLALGVLTIGVFDITVNSIPEKRVRWWIYGACLLIAVLTSTQLVTWAEPSIWQPFFREASLYVISALTLGMIGSVILVLSTPTMGPRLIAFAFLIQALKNGFLVSLQLLDSVWLGAQFLWIVDGIINILFLTAAMLGITIWLLESERHKAIDALQKAEYMNRHDALTGIENREELMTKLPVFLDSCRGDGRELSVFMLGVDRFKAINDTLGLRGGDRVLVEISQRLQNLQQRPLSVARISGDVFVVLYDHMKTREAVSNLAHQVQTLLQQPMLIDAKSLNISCSIGVARFPHQGAHPEGLLSKANIALANAKLPENPSVMLYRDGMDEQYIKLVDMEPELRRALTHNQFVVHLQPIFDVRTQFLSGFEALLRWQHPTKGMLNPDNFLPFVEQLGLSAEVDDWVLKHCAKLISRWRAQGEKVLPIAVNLSAKHFQQPELIDKLRRLFREYQLQPGDLELEITENVAMSDVATGMNVLNRLRKMGVRVAIDDFGTGYSSLAYLRKLPVDKIKIDRSFINELLASEEDSTIVRTLIELSHVLNKQIVAEGVETAEQFALLVEMRCDSVQGFYFSPPVSEEKSRGLLRNFWRDFLLQNKEKGEDDPLPSTLNA</sequence>
<dbReference type="Proteomes" id="UP000288405">
    <property type="component" value="Unassembled WGS sequence"/>
</dbReference>
<dbReference type="PANTHER" id="PTHR33121:SF71">
    <property type="entry name" value="OXYGEN SENSOR PROTEIN DOSP"/>
    <property type="match status" value="1"/>
</dbReference>
<feature type="transmembrane region" description="Helical" evidence="3">
    <location>
        <begin position="170"/>
        <end position="188"/>
    </location>
</feature>
<feature type="domain" description="EAL" evidence="4">
    <location>
        <begin position="415"/>
        <end position="669"/>
    </location>
</feature>
<keyword evidence="2" id="KW-0973">c-di-GMP</keyword>
<evidence type="ECO:0000256" key="2">
    <source>
        <dbReference type="ARBA" id="ARBA00022636"/>
    </source>
</evidence>
<dbReference type="InterPro" id="IPR043128">
    <property type="entry name" value="Rev_trsase/Diguanyl_cyclase"/>
</dbReference>
<evidence type="ECO:0000256" key="3">
    <source>
        <dbReference type="SAM" id="Phobius"/>
    </source>
</evidence>
<dbReference type="InterPro" id="IPR035919">
    <property type="entry name" value="EAL_sf"/>
</dbReference>
<dbReference type="FunFam" id="3.20.20.450:FF:000001">
    <property type="entry name" value="Cyclic di-GMP phosphodiesterase yahA"/>
    <property type="match status" value="1"/>
</dbReference>
<dbReference type="Pfam" id="PF00990">
    <property type="entry name" value="GGDEF"/>
    <property type="match status" value="1"/>
</dbReference>
<dbReference type="RefSeq" id="WP_126777098.1">
    <property type="nucleotide sequence ID" value="NZ_PIPM01000007.1"/>
</dbReference>
<proteinExistence type="predicted"/>
<dbReference type="Gene3D" id="3.30.70.270">
    <property type="match status" value="1"/>
</dbReference>
<dbReference type="CDD" id="cd01949">
    <property type="entry name" value="GGDEF"/>
    <property type="match status" value="1"/>
</dbReference>
<evidence type="ECO:0000256" key="1">
    <source>
        <dbReference type="ARBA" id="ARBA00012282"/>
    </source>
</evidence>